<dbReference type="STRING" id="590998.Celf_1145"/>
<gene>
    <name evidence="1" type="ordered locus">Celf_1145</name>
</gene>
<keyword evidence="2" id="KW-1185">Reference proteome</keyword>
<dbReference type="PROSITE" id="PS51257">
    <property type="entry name" value="PROKAR_LIPOPROTEIN"/>
    <property type="match status" value="1"/>
</dbReference>
<dbReference type="HOGENOM" id="CLU_846388_0_0_11"/>
<dbReference type="KEGG" id="cfi:Celf_1145"/>
<dbReference type="eggNOG" id="ENOG502ZUBI">
    <property type="taxonomic scope" value="Bacteria"/>
</dbReference>
<dbReference type="Proteomes" id="UP000008460">
    <property type="component" value="Chromosome"/>
</dbReference>
<organism evidence="1 2">
    <name type="scientific">Cellulomonas fimi (strain ATCC 484 / DSM 20113 / JCM 1341 / CCUG 24087 / LMG 16345 / NBRC 15513 / NCIMB 8980 / NCTC 7547 / NRS-133)</name>
    <dbReference type="NCBI Taxonomy" id="590998"/>
    <lineage>
        <taxon>Bacteria</taxon>
        <taxon>Bacillati</taxon>
        <taxon>Actinomycetota</taxon>
        <taxon>Actinomycetes</taxon>
        <taxon>Micrococcales</taxon>
        <taxon>Cellulomonadaceae</taxon>
        <taxon>Cellulomonas</taxon>
    </lineage>
</organism>
<dbReference type="RefSeq" id="WP_013770306.1">
    <property type="nucleotide sequence ID" value="NC_015514.1"/>
</dbReference>
<name>F4H2Q4_CELFA</name>
<protein>
    <recommendedName>
        <fullName evidence="3">Lipoprotein</fullName>
    </recommendedName>
</protein>
<proteinExistence type="predicted"/>
<dbReference type="EMBL" id="CP002666">
    <property type="protein sequence ID" value="AEE45280.1"/>
    <property type="molecule type" value="Genomic_DNA"/>
</dbReference>
<dbReference type="AlphaFoldDB" id="F4H2Q4"/>
<evidence type="ECO:0000313" key="1">
    <source>
        <dbReference type="EMBL" id="AEE45280.1"/>
    </source>
</evidence>
<accession>F4H2Q4</accession>
<sequence length="320" mass="35237">MRSPLVPAALTGCALVLLLGACTSGGDTPSGDESLSYEDSPLSAYFEKLGGSPEDADIQAQAREAEELVASCMQEQGFEYQPQDVSQMMSDPEDSDLPDWDSLEFAEQYGYGATTGEALSEAQPSEEWVDPNAEYVSAMSEGEQAAYYEALYGKQDEMPAEGEEVEYDWTTAGCQGEAQHTVYEEGQVWDDPEYKELMDELTDLYTRSQDSEDVKKAAKDWQQCMADAGFDFDNPEAAQNSIYEAHSQIPFAEDGTQDAAALAELKEKELATAVADRTCQIDVDYTNVQMRAQFAMEQEFIDEHKAELDAMVEKAESAGK</sequence>
<evidence type="ECO:0008006" key="3">
    <source>
        <dbReference type="Google" id="ProtNLM"/>
    </source>
</evidence>
<reference evidence="1 2" key="1">
    <citation type="submission" date="2011-04" db="EMBL/GenBank/DDBJ databases">
        <title>Complete sequence of Cellulomonas fimi ATCC 484.</title>
        <authorList>
            <consortium name="US DOE Joint Genome Institute"/>
            <person name="Lucas S."/>
            <person name="Han J."/>
            <person name="Lapidus A."/>
            <person name="Cheng J.-F."/>
            <person name="Goodwin L."/>
            <person name="Pitluck S."/>
            <person name="Peters L."/>
            <person name="Chertkov O."/>
            <person name="Detter J.C."/>
            <person name="Han C."/>
            <person name="Tapia R."/>
            <person name="Land M."/>
            <person name="Hauser L."/>
            <person name="Kyrpides N."/>
            <person name="Ivanova N."/>
            <person name="Ovchinnikova G."/>
            <person name="Pagani I."/>
            <person name="Mead D."/>
            <person name="Brumm P."/>
            <person name="Woyke T."/>
        </authorList>
    </citation>
    <scope>NUCLEOTIDE SEQUENCE [LARGE SCALE GENOMIC DNA]</scope>
    <source>
        <strain evidence="2">ATCC 484 / DSM 20113 / JCM 1341 / NBRC 15513 / NCIMB 8980 / NCTC 7547</strain>
    </source>
</reference>
<evidence type="ECO:0000313" key="2">
    <source>
        <dbReference type="Proteomes" id="UP000008460"/>
    </source>
</evidence>